<proteinExistence type="inferred from homology"/>
<feature type="domain" description="RNA polymerase sigma-70 region 2" evidence="6">
    <location>
        <begin position="32"/>
        <end position="95"/>
    </location>
</feature>
<evidence type="ECO:0000256" key="1">
    <source>
        <dbReference type="ARBA" id="ARBA00010641"/>
    </source>
</evidence>
<dbReference type="SUPFAM" id="SSF88659">
    <property type="entry name" value="Sigma3 and sigma4 domains of RNA polymerase sigma factors"/>
    <property type="match status" value="1"/>
</dbReference>
<dbReference type="RefSeq" id="WP_380604344.1">
    <property type="nucleotide sequence ID" value="NZ_JBHSDU010000015.1"/>
</dbReference>
<dbReference type="Gene3D" id="1.10.10.10">
    <property type="entry name" value="Winged helix-like DNA-binding domain superfamily/Winged helix DNA-binding domain"/>
    <property type="match status" value="1"/>
</dbReference>
<gene>
    <name evidence="8" type="ORF">ACFPN2_32035</name>
</gene>
<feature type="domain" description="RNA polymerase sigma factor 70 region 4 type 2" evidence="7">
    <location>
        <begin position="128"/>
        <end position="180"/>
    </location>
</feature>
<dbReference type="InterPro" id="IPR013325">
    <property type="entry name" value="RNA_pol_sigma_r2"/>
</dbReference>
<evidence type="ECO:0000313" key="9">
    <source>
        <dbReference type="Proteomes" id="UP001595904"/>
    </source>
</evidence>
<keyword evidence="9" id="KW-1185">Reference proteome</keyword>
<name>A0ABV8T4A2_9GAMM</name>
<dbReference type="InterPro" id="IPR036388">
    <property type="entry name" value="WH-like_DNA-bd_sf"/>
</dbReference>
<dbReference type="Pfam" id="PF04542">
    <property type="entry name" value="Sigma70_r2"/>
    <property type="match status" value="1"/>
</dbReference>
<dbReference type="PANTHER" id="PTHR43133">
    <property type="entry name" value="RNA POLYMERASE ECF-TYPE SIGMA FACTO"/>
    <property type="match status" value="1"/>
</dbReference>
<evidence type="ECO:0000313" key="8">
    <source>
        <dbReference type="EMBL" id="MFC4313748.1"/>
    </source>
</evidence>
<dbReference type="CDD" id="cd06171">
    <property type="entry name" value="Sigma70_r4"/>
    <property type="match status" value="1"/>
</dbReference>
<sequence>MSSVSELTCPEPPAPEPDSSPRGTTSVERVARDHGAELLSFLKRRTTSAQDAADLRQDVLVRLLSVPAQESISNARAYLFQVARRLLIDRRRRKQVEATIFEEGVDAAEKVCPTSSPESAAANAVAVQRLQEAVADLPEKIRMALLWNRLDGLSLKEVGARLGVSESMACRYVNEALSHCYRKLHGRGGKS</sequence>
<keyword evidence="2" id="KW-0805">Transcription regulation</keyword>
<dbReference type="NCBIfam" id="TIGR02937">
    <property type="entry name" value="sigma70-ECF"/>
    <property type="match status" value="1"/>
</dbReference>
<organism evidence="8 9">
    <name type="scientific">Steroidobacter flavus</name>
    <dbReference type="NCBI Taxonomy" id="1842136"/>
    <lineage>
        <taxon>Bacteria</taxon>
        <taxon>Pseudomonadati</taxon>
        <taxon>Pseudomonadota</taxon>
        <taxon>Gammaproteobacteria</taxon>
        <taxon>Steroidobacterales</taxon>
        <taxon>Steroidobacteraceae</taxon>
        <taxon>Steroidobacter</taxon>
    </lineage>
</organism>
<dbReference type="InterPro" id="IPR014284">
    <property type="entry name" value="RNA_pol_sigma-70_dom"/>
</dbReference>
<evidence type="ECO:0000259" key="7">
    <source>
        <dbReference type="Pfam" id="PF08281"/>
    </source>
</evidence>
<protein>
    <submittedName>
        <fullName evidence="8">RNA polymerase sigma factor</fullName>
    </submittedName>
</protein>
<dbReference type="InterPro" id="IPR007627">
    <property type="entry name" value="RNA_pol_sigma70_r2"/>
</dbReference>
<dbReference type="Gene3D" id="1.10.1740.10">
    <property type="match status" value="1"/>
</dbReference>
<evidence type="ECO:0000256" key="2">
    <source>
        <dbReference type="ARBA" id="ARBA00023015"/>
    </source>
</evidence>
<dbReference type="InterPro" id="IPR013324">
    <property type="entry name" value="RNA_pol_sigma_r3/r4-like"/>
</dbReference>
<dbReference type="PANTHER" id="PTHR43133:SF63">
    <property type="entry name" value="RNA POLYMERASE SIGMA FACTOR FECI-RELATED"/>
    <property type="match status" value="1"/>
</dbReference>
<keyword evidence="4" id="KW-0804">Transcription</keyword>
<feature type="region of interest" description="Disordered" evidence="5">
    <location>
        <begin position="1"/>
        <end position="27"/>
    </location>
</feature>
<dbReference type="Proteomes" id="UP001595904">
    <property type="component" value="Unassembled WGS sequence"/>
</dbReference>
<reference evidence="9" key="1">
    <citation type="journal article" date="2019" name="Int. J. Syst. Evol. Microbiol.">
        <title>The Global Catalogue of Microorganisms (GCM) 10K type strain sequencing project: providing services to taxonomists for standard genome sequencing and annotation.</title>
        <authorList>
            <consortium name="The Broad Institute Genomics Platform"/>
            <consortium name="The Broad Institute Genome Sequencing Center for Infectious Disease"/>
            <person name="Wu L."/>
            <person name="Ma J."/>
        </authorList>
    </citation>
    <scope>NUCLEOTIDE SEQUENCE [LARGE SCALE GENOMIC DNA]</scope>
    <source>
        <strain evidence="9">CGMCC 1.10759</strain>
    </source>
</reference>
<evidence type="ECO:0000256" key="4">
    <source>
        <dbReference type="ARBA" id="ARBA00023163"/>
    </source>
</evidence>
<dbReference type="InterPro" id="IPR039425">
    <property type="entry name" value="RNA_pol_sigma-70-like"/>
</dbReference>
<comment type="similarity">
    <text evidence="1">Belongs to the sigma-70 factor family. ECF subfamily.</text>
</comment>
<evidence type="ECO:0000256" key="3">
    <source>
        <dbReference type="ARBA" id="ARBA00023082"/>
    </source>
</evidence>
<dbReference type="InterPro" id="IPR013249">
    <property type="entry name" value="RNA_pol_sigma70_r4_t2"/>
</dbReference>
<dbReference type="SUPFAM" id="SSF88946">
    <property type="entry name" value="Sigma2 domain of RNA polymerase sigma factors"/>
    <property type="match status" value="1"/>
</dbReference>
<evidence type="ECO:0000259" key="6">
    <source>
        <dbReference type="Pfam" id="PF04542"/>
    </source>
</evidence>
<keyword evidence="3" id="KW-0731">Sigma factor</keyword>
<evidence type="ECO:0000256" key="5">
    <source>
        <dbReference type="SAM" id="MobiDB-lite"/>
    </source>
</evidence>
<accession>A0ABV8T4A2</accession>
<dbReference type="EMBL" id="JBHSDU010000015">
    <property type="protein sequence ID" value="MFC4313748.1"/>
    <property type="molecule type" value="Genomic_DNA"/>
</dbReference>
<comment type="caution">
    <text evidence="8">The sequence shown here is derived from an EMBL/GenBank/DDBJ whole genome shotgun (WGS) entry which is preliminary data.</text>
</comment>
<dbReference type="Pfam" id="PF08281">
    <property type="entry name" value="Sigma70_r4_2"/>
    <property type="match status" value="1"/>
</dbReference>